<reference evidence="3 4" key="1">
    <citation type="submission" date="2019-03" db="EMBL/GenBank/DDBJ databases">
        <authorList>
            <person name="Nijsse B."/>
        </authorList>
    </citation>
    <scope>NUCLEOTIDE SEQUENCE [LARGE SCALE GENOMIC DNA]</scope>
    <source>
        <strain evidence="3">Desulfoluna butyratoxydans MSL71</strain>
    </source>
</reference>
<evidence type="ECO:0000256" key="1">
    <source>
        <dbReference type="SAM" id="Coils"/>
    </source>
</evidence>
<proteinExistence type="predicted"/>
<protein>
    <recommendedName>
        <fullName evidence="5">Secreted protein</fullName>
    </recommendedName>
</protein>
<sequence length="69" mass="7857">MVKKLVVIMAAACVVALFVACSGDGKKEEDTRMYDAQRDALEQAREVESVLQEAEEKRRQEIKEMEDTH</sequence>
<feature type="signal peptide" evidence="2">
    <location>
        <begin position="1"/>
        <end position="22"/>
    </location>
</feature>
<dbReference type="AlphaFoldDB" id="A0A4U8YUV2"/>
<keyword evidence="2" id="KW-0732">Signal</keyword>
<dbReference type="PROSITE" id="PS51257">
    <property type="entry name" value="PROKAR_LIPOPROTEIN"/>
    <property type="match status" value="1"/>
</dbReference>
<dbReference type="RefSeq" id="WP_180141334.1">
    <property type="nucleotide sequence ID" value="NZ_CAADHO010000004.1"/>
</dbReference>
<keyword evidence="1" id="KW-0175">Coiled coil</keyword>
<feature type="chain" id="PRO_5020548218" description="Secreted protein" evidence="2">
    <location>
        <begin position="23"/>
        <end position="69"/>
    </location>
</feature>
<evidence type="ECO:0000313" key="4">
    <source>
        <dbReference type="Proteomes" id="UP000507962"/>
    </source>
</evidence>
<organism evidence="3 4">
    <name type="scientific">Desulfoluna butyratoxydans</name>
    <dbReference type="NCBI Taxonomy" id="231438"/>
    <lineage>
        <taxon>Bacteria</taxon>
        <taxon>Pseudomonadati</taxon>
        <taxon>Thermodesulfobacteriota</taxon>
        <taxon>Desulfobacteria</taxon>
        <taxon>Desulfobacterales</taxon>
        <taxon>Desulfolunaceae</taxon>
        <taxon>Desulfoluna</taxon>
    </lineage>
</organism>
<feature type="coiled-coil region" evidence="1">
    <location>
        <begin position="37"/>
        <end position="64"/>
    </location>
</feature>
<dbReference type="EMBL" id="CAADHO010000004">
    <property type="protein sequence ID" value="VFQ45143.1"/>
    <property type="molecule type" value="Genomic_DNA"/>
</dbReference>
<dbReference type="Proteomes" id="UP000507962">
    <property type="component" value="Unassembled WGS sequence"/>
</dbReference>
<evidence type="ECO:0008006" key="5">
    <source>
        <dbReference type="Google" id="ProtNLM"/>
    </source>
</evidence>
<keyword evidence="4" id="KW-1185">Reference proteome</keyword>
<evidence type="ECO:0000256" key="2">
    <source>
        <dbReference type="SAM" id="SignalP"/>
    </source>
</evidence>
<name>A0A4U8YUV2_9BACT</name>
<evidence type="ECO:0000313" key="3">
    <source>
        <dbReference type="EMBL" id="VFQ45143.1"/>
    </source>
</evidence>
<accession>A0A4U8YUV2</accession>
<gene>
    <name evidence="3" type="ORF">MSL71_28000</name>
</gene>